<accession>A0ABV6A518</accession>
<gene>
    <name evidence="1" type="ORF">ACFFQA_26575</name>
</gene>
<dbReference type="RefSeq" id="WP_377857815.1">
    <property type="nucleotide sequence ID" value="NZ_JBHLZU010000021.1"/>
</dbReference>
<dbReference type="EMBL" id="JBHLZU010000021">
    <property type="protein sequence ID" value="MFB9907513.1"/>
    <property type="molecule type" value="Genomic_DNA"/>
</dbReference>
<sequence>MCEHHHYTDEHLVEWHCRRVPAEGTPLAEIGLWIGELLAGWAPATVFDVQLLACELVGHVLTHAGGAGEIALTEPVPGVARVEVTALAHPAKVVMPCAHEDTACTAARAMVTSLTSGHGTTFSARGPAVWGEVISVATR</sequence>
<organism evidence="1 2">
    <name type="scientific">Allokutzneria oryzae</name>
    <dbReference type="NCBI Taxonomy" id="1378989"/>
    <lineage>
        <taxon>Bacteria</taxon>
        <taxon>Bacillati</taxon>
        <taxon>Actinomycetota</taxon>
        <taxon>Actinomycetes</taxon>
        <taxon>Pseudonocardiales</taxon>
        <taxon>Pseudonocardiaceae</taxon>
        <taxon>Allokutzneria</taxon>
    </lineage>
</organism>
<name>A0ABV6A518_9PSEU</name>
<dbReference type="Proteomes" id="UP001589693">
    <property type="component" value="Unassembled WGS sequence"/>
</dbReference>
<evidence type="ECO:0008006" key="3">
    <source>
        <dbReference type="Google" id="ProtNLM"/>
    </source>
</evidence>
<reference evidence="1 2" key="1">
    <citation type="submission" date="2024-09" db="EMBL/GenBank/DDBJ databases">
        <authorList>
            <person name="Sun Q."/>
            <person name="Mori K."/>
        </authorList>
    </citation>
    <scope>NUCLEOTIDE SEQUENCE [LARGE SCALE GENOMIC DNA]</scope>
    <source>
        <strain evidence="1 2">TBRC 7907</strain>
    </source>
</reference>
<keyword evidence="2" id="KW-1185">Reference proteome</keyword>
<comment type="caution">
    <text evidence="1">The sequence shown here is derived from an EMBL/GenBank/DDBJ whole genome shotgun (WGS) entry which is preliminary data.</text>
</comment>
<protein>
    <recommendedName>
        <fullName evidence="3">ATP-binding protein</fullName>
    </recommendedName>
</protein>
<proteinExistence type="predicted"/>
<evidence type="ECO:0000313" key="2">
    <source>
        <dbReference type="Proteomes" id="UP001589693"/>
    </source>
</evidence>
<evidence type="ECO:0000313" key="1">
    <source>
        <dbReference type="EMBL" id="MFB9907513.1"/>
    </source>
</evidence>